<dbReference type="GO" id="GO:0005777">
    <property type="term" value="C:peroxisome"/>
    <property type="evidence" value="ECO:0007669"/>
    <property type="project" value="InterPro"/>
</dbReference>
<dbReference type="GO" id="GO:0010468">
    <property type="term" value="P:regulation of gene expression"/>
    <property type="evidence" value="ECO:0007669"/>
    <property type="project" value="InterPro"/>
</dbReference>
<keyword evidence="2" id="KW-1185">Reference proteome</keyword>
<dbReference type="EMBL" id="CACVBM020001217">
    <property type="protein sequence ID" value="CAA7039707.1"/>
    <property type="molecule type" value="Genomic_DNA"/>
</dbReference>
<dbReference type="OrthoDB" id="1034210at2759"/>
<comment type="caution">
    <text evidence="1">The sequence shown here is derived from an EMBL/GenBank/DDBJ whole genome shotgun (WGS) entry which is preliminary data.</text>
</comment>
<protein>
    <recommendedName>
        <fullName evidence="3">NYN domain-containing protein</fullName>
    </recommendedName>
</protein>
<dbReference type="AlphaFoldDB" id="A0A6D2JDV1"/>
<accession>A0A6D2JDV1</accession>
<proteinExistence type="predicted"/>
<evidence type="ECO:0008006" key="3">
    <source>
        <dbReference type="Google" id="ProtNLM"/>
    </source>
</evidence>
<evidence type="ECO:0000313" key="1">
    <source>
        <dbReference type="EMBL" id="CAA7039707.1"/>
    </source>
</evidence>
<organism evidence="1 2">
    <name type="scientific">Microthlaspi erraticum</name>
    <dbReference type="NCBI Taxonomy" id="1685480"/>
    <lineage>
        <taxon>Eukaryota</taxon>
        <taxon>Viridiplantae</taxon>
        <taxon>Streptophyta</taxon>
        <taxon>Embryophyta</taxon>
        <taxon>Tracheophyta</taxon>
        <taxon>Spermatophyta</taxon>
        <taxon>Magnoliopsida</taxon>
        <taxon>eudicotyledons</taxon>
        <taxon>Gunneridae</taxon>
        <taxon>Pentapetalae</taxon>
        <taxon>rosids</taxon>
        <taxon>malvids</taxon>
        <taxon>Brassicales</taxon>
        <taxon>Brassicaceae</taxon>
        <taxon>Coluteocarpeae</taxon>
        <taxon>Microthlaspi</taxon>
    </lineage>
</organism>
<name>A0A6D2JDV1_9BRAS</name>
<reference evidence="1" key="1">
    <citation type="submission" date="2020-01" db="EMBL/GenBank/DDBJ databases">
        <authorList>
            <person name="Mishra B."/>
        </authorList>
    </citation>
    <scope>NUCLEOTIDE SEQUENCE [LARGE SCALE GENOMIC DNA]</scope>
</reference>
<evidence type="ECO:0000313" key="2">
    <source>
        <dbReference type="Proteomes" id="UP000467841"/>
    </source>
</evidence>
<dbReference type="PANTHER" id="PTHR14379">
    <property type="entry name" value="LIMKAIN B LKAP"/>
    <property type="match status" value="1"/>
</dbReference>
<gene>
    <name evidence="1" type="ORF">MERR_LOCUS26942</name>
</gene>
<dbReference type="Proteomes" id="UP000467841">
    <property type="component" value="Unassembled WGS sequence"/>
</dbReference>
<sequence>MSESKRSTSGCIGVFWDVEDFPFPNGVSPPLIYHKMKLFVESVPCPAEVTTIVAYVDKEELSDELIRVYDDAGITLFPRQGDVYERYQSMVLDISWWEVDMRPLRFAGSRVMVISKEINKDSPFFTFFKSIASLCHPIYYTPADHDLDPPRRSGWLEPICFNLPSDPIDQNVTLHRTFHRLRSSIEESLDYSHDQTMPDDDLMNLDSSPFDQTMSRSSSSSSRTCVFWDSGDHPLHNDDPWSTYAMLQKTMLEKTLGSCSGDLSLIIYVDEEYIKDDLAGFNMDKGITIIRPQGDKHARVHHMLVDIVLWSLDNPATYFEPRTLMVVSENMEPGTDFRNALEALEKRYYNVLFGDPESPDLIGGRFKPMGQKAAVGFSSGIASLDFHDFSTSEIVTFWDVTGCKTTFASINPVLEKKGYHGPLIIKPYVEMGSPEDVDEDDLVGILPVGMECESRIRVRSEGDKYAKVTRMLLDILFWAMNHDDVPQNLMLISEPFEDITKKCDTVLQALERRGFNIIFKPSHKVACIDDSTVDNFEALCGMVPKQLTNQRHGMYSSRILTDQSRYLALRPVILFWLVKDYPPSNPKKIWNIFKSAVSKKGYHWIDPQLRVYVDKEKISEEMIMVYKSAGITLKVIPENEVHGKITNMLLDFIRGTRRILTPANYIVMSEPFIDHMSDIVVEGLRLRGSNVLYDVPGYVLTFGTSQWSAESLLDGSCTAPSGSSL</sequence>
<dbReference type="InterPro" id="IPR024768">
    <property type="entry name" value="Marf1"/>
</dbReference>
<dbReference type="PANTHER" id="PTHR14379:SF58">
    <property type="entry name" value="NYN DOMAIN-CONTAINING PROTEIN"/>
    <property type="match status" value="1"/>
</dbReference>